<keyword evidence="3" id="KW-1185">Reference proteome</keyword>
<dbReference type="AlphaFoldDB" id="A0A3S9B643"/>
<gene>
    <name evidence="2" type="ORF">D5400_15090</name>
</gene>
<dbReference type="KEGG" id="abaw:D5400_15090"/>
<sequence length="79" mass="8387">MSDLATTVHNERTKLTATWLNGVAIALMAVGGFAPTISYLAATVSTPSPEWLTTTSAACFGFSVALHFMARKVLGRLRS</sequence>
<keyword evidence="1" id="KW-0472">Membrane</keyword>
<accession>A0A3S9B643</accession>
<dbReference type="RefSeq" id="WP_126010743.1">
    <property type="nucleotide sequence ID" value="NZ_CP032509.1"/>
</dbReference>
<dbReference type="EMBL" id="CP032509">
    <property type="protein sequence ID" value="AZN72419.1"/>
    <property type="molecule type" value="Genomic_DNA"/>
</dbReference>
<evidence type="ECO:0000313" key="2">
    <source>
        <dbReference type="EMBL" id="AZN72419.1"/>
    </source>
</evidence>
<name>A0A3S9B643_9HYPH</name>
<feature type="transmembrane region" description="Helical" evidence="1">
    <location>
        <begin position="51"/>
        <end position="70"/>
    </location>
</feature>
<proteinExistence type="predicted"/>
<keyword evidence="1" id="KW-1133">Transmembrane helix</keyword>
<evidence type="ECO:0000256" key="1">
    <source>
        <dbReference type="SAM" id="Phobius"/>
    </source>
</evidence>
<protein>
    <submittedName>
        <fullName evidence="2">Amino acid transporter</fullName>
    </submittedName>
</protein>
<dbReference type="Proteomes" id="UP000268192">
    <property type="component" value="Chromosome"/>
</dbReference>
<dbReference type="OrthoDB" id="7997654at2"/>
<keyword evidence="1" id="KW-0812">Transmembrane</keyword>
<feature type="transmembrane region" description="Helical" evidence="1">
    <location>
        <begin position="19"/>
        <end position="39"/>
    </location>
</feature>
<reference evidence="2 3" key="1">
    <citation type="submission" date="2018-09" db="EMBL/GenBank/DDBJ databases">
        <title>Marinorhizobium profundi gen. nov., sp. nov., isolated from a deep-sea sediment sample from the New Britain Trench and proposal of Marinorhizobiaceae fam. nov. in the order Rhizobiales of the class Alphaproteobacteria.</title>
        <authorList>
            <person name="Cao J."/>
        </authorList>
    </citation>
    <scope>NUCLEOTIDE SEQUENCE [LARGE SCALE GENOMIC DNA]</scope>
    <source>
        <strain evidence="2 3">WS11</strain>
    </source>
</reference>
<evidence type="ECO:0000313" key="3">
    <source>
        <dbReference type="Proteomes" id="UP000268192"/>
    </source>
</evidence>
<organism evidence="2 3">
    <name type="scientific">Georhizobium profundi</name>
    <dbReference type="NCBI Taxonomy" id="2341112"/>
    <lineage>
        <taxon>Bacteria</taxon>
        <taxon>Pseudomonadati</taxon>
        <taxon>Pseudomonadota</taxon>
        <taxon>Alphaproteobacteria</taxon>
        <taxon>Hyphomicrobiales</taxon>
        <taxon>Rhizobiaceae</taxon>
        <taxon>Georhizobium</taxon>
    </lineage>
</organism>